<dbReference type="Gene3D" id="3.30.40.10">
    <property type="entry name" value="Zinc/RING finger domain, C3HC4 (zinc finger)"/>
    <property type="match status" value="1"/>
</dbReference>
<dbReference type="InterPro" id="IPR001841">
    <property type="entry name" value="Znf_RING"/>
</dbReference>
<dbReference type="SUPFAM" id="SSF57845">
    <property type="entry name" value="B-box zinc-binding domain"/>
    <property type="match status" value="1"/>
</dbReference>
<evidence type="ECO:0000256" key="4">
    <source>
        <dbReference type="PROSITE-ProRule" id="PRU00024"/>
    </source>
</evidence>
<evidence type="ECO:0000256" key="3">
    <source>
        <dbReference type="ARBA" id="ARBA00022833"/>
    </source>
</evidence>
<dbReference type="InterPro" id="IPR000315">
    <property type="entry name" value="Znf_B-box"/>
</dbReference>
<keyword evidence="2 4" id="KW-0863">Zinc-finger</keyword>
<evidence type="ECO:0000259" key="6">
    <source>
        <dbReference type="PROSITE" id="PS50119"/>
    </source>
</evidence>
<name>A0AAV7PVP7_PLEWA</name>
<accession>A0AAV7PVP7</accession>
<dbReference type="CDD" id="cd16594">
    <property type="entry name" value="RING-HC_TRIM7-like_C-IV"/>
    <property type="match status" value="1"/>
</dbReference>
<dbReference type="InterPro" id="IPR050143">
    <property type="entry name" value="TRIM/RBCC"/>
</dbReference>
<dbReference type="EMBL" id="JANPWB010000011">
    <property type="protein sequence ID" value="KAJ1132136.1"/>
    <property type="molecule type" value="Genomic_DNA"/>
</dbReference>
<dbReference type="PROSITE" id="PS50119">
    <property type="entry name" value="ZF_BBOX"/>
    <property type="match status" value="1"/>
</dbReference>
<protein>
    <submittedName>
        <fullName evidence="7">Uncharacterized protein</fullName>
    </submittedName>
</protein>
<evidence type="ECO:0000256" key="1">
    <source>
        <dbReference type="ARBA" id="ARBA00022723"/>
    </source>
</evidence>
<keyword evidence="8" id="KW-1185">Reference proteome</keyword>
<comment type="caution">
    <text evidence="7">The sequence shown here is derived from an EMBL/GenBank/DDBJ whole genome shotgun (WGS) entry which is preliminary data.</text>
</comment>
<sequence length="390" mass="45427">MAAADPTNIIHGEATCPICLGFFTDPVVTGCGHNFCRVCITSYWEGYANNFSCPQCRRTFFWKDIKPNRLLASVVEAAKLMKSEAVTPPAGDLCEVHNEELKLYCHDDETAICVVCDRSREHRYHSVIPIEEAAQDYKEIFQRNLEPLRNKSEDLAQRIRQEEEIVGDLRTEIEAERAHIKGEIEKLHQHLNDEEHILLYTLEEAETYIHIYDKKIITKFSQDLRNLKTLIDEIAEKCQQPAKEFIKDAKDILSRIHKELSQEFDSAISAAKDLPQEPMCAVSIQEKLLEEPDGIKEVIYDYPNTERKLPEKKSRFLNMIQKKLFPMRKKDKPSRAQDTENFQLRSAKVLYDYEAEKRYRKKMPGFISSRLLHDTTLWIRLVLNTIMLCF</sequence>
<feature type="domain" description="RING-type" evidence="5">
    <location>
        <begin position="16"/>
        <end position="57"/>
    </location>
</feature>
<dbReference type="Gene3D" id="3.30.160.60">
    <property type="entry name" value="Classic Zinc Finger"/>
    <property type="match status" value="1"/>
</dbReference>
<dbReference type="CDD" id="cd19762">
    <property type="entry name" value="Bbox2_TRIM7-like"/>
    <property type="match status" value="1"/>
</dbReference>
<gene>
    <name evidence="7" type="ORF">NDU88_010464</name>
</gene>
<feature type="domain" description="B box-type" evidence="6">
    <location>
        <begin position="89"/>
        <end position="130"/>
    </location>
</feature>
<organism evidence="7 8">
    <name type="scientific">Pleurodeles waltl</name>
    <name type="common">Iberian ribbed newt</name>
    <dbReference type="NCBI Taxonomy" id="8319"/>
    <lineage>
        <taxon>Eukaryota</taxon>
        <taxon>Metazoa</taxon>
        <taxon>Chordata</taxon>
        <taxon>Craniata</taxon>
        <taxon>Vertebrata</taxon>
        <taxon>Euteleostomi</taxon>
        <taxon>Amphibia</taxon>
        <taxon>Batrachia</taxon>
        <taxon>Caudata</taxon>
        <taxon>Salamandroidea</taxon>
        <taxon>Salamandridae</taxon>
        <taxon>Pleurodelinae</taxon>
        <taxon>Pleurodeles</taxon>
    </lineage>
</organism>
<dbReference type="SMART" id="SM00336">
    <property type="entry name" value="BBOX"/>
    <property type="match status" value="1"/>
</dbReference>
<keyword evidence="1" id="KW-0479">Metal-binding</keyword>
<dbReference type="InterPro" id="IPR013083">
    <property type="entry name" value="Znf_RING/FYVE/PHD"/>
</dbReference>
<dbReference type="GO" id="GO:0008270">
    <property type="term" value="F:zinc ion binding"/>
    <property type="evidence" value="ECO:0007669"/>
    <property type="project" value="UniProtKB-KW"/>
</dbReference>
<evidence type="ECO:0000313" key="8">
    <source>
        <dbReference type="Proteomes" id="UP001066276"/>
    </source>
</evidence>
<dbReference type="Proteomes" id="UP001066276">
    <property type="component" value="Chromosome 7"/>
</dbReference>
<dbReference type="Pfam" id="PF15227">
    <property type="entry name" value="zf-C3HC4_4"/>
    <property type="match status" value="1"/>
</dbReference>
<evidence type="ECO:0000256" key="2">
    <source>
        <dbReference type="ARBA" id="ARBA00022771"/>
    </source>
</evidence>
<dbReference type="InterPro" id="IPR017907">
    <property type="entry name" value="Znf_RING_CS"/>
</dbReference>
<evidence type="ECO:0000313" key="7">
    <source>
        <dbReference type="EMBL" id="KAJ1132136.1"/>
    </source>
</evidence>
<reference evidence="7" key="1">
    <citation type="journal article" date="2022" name="bioRxiv">
        <title>Sequencing and chromosome-scale assembly of the giantPleurodeles waltlgenome.</title>
        <authorList>
            <person name="Brown T."/>
            <person name="Elewa A."/>
            <person name="Iarovenko S."/>
            <person name="Subramanian E."/>
            <person name="Araus A.J."/>
            <person name="Petzold A."/>
            <person name="Susuki M."/>
            <person name="Suzuki K.-i.T."/>
            <person name="Hayashi T."/>
            <person name="Toyoda A."/>
            <person name="Oliveira C."/>
            <person name="Osipova E."/>
            <person name="Leigh N.D."/>
            <person name="Simon A."/>
            <person name="Yun M.H."/>
        </authorList>
    </citation>
    <scope>NUCLEOTIDE SEQUENCE</scope>
    <source>
        <strain evidence="7">20211129_DDA</strain>
        <tissue evidence="7">Liver</tissue>
    </source>
</reference>
<proteinExistence type="predicted"/>
<dbReference type="AlphaFoldDB" id="A0AAV7PVP7"/>
<dbReference type="Pfam" id="PF00643">
    <property type="entry name" value="zf-B_box"/>
    <property type="match status" value="1"/>
</dbReference>
<dbReference type="PROSITE" id="PS00518">
    <property type="entry name" value="ZF_RING_1"/>
    <property type="match status" value="1"/>
</dbReference>
<dbReference type="PANTHER" id="PTHR24103">
    <property type="entry name" value="E3 UBIQUITIN-PROTEIN LIGASE TRIM"/>
    <property type="match status" value="1"/>
</dbReference>
<keyword evidence="3" id="KW-0862">Zinc</keyword>
<dbReference type="PROSITE" id="PS50089">
    <property type="entry name" value="ZF_RING_2"/>
    <property type="match status" value="1"/>
</dbReference>
<dbReference type="SMART" id="SM00184">
    <property type="entry name" value="RING"/>
    <property type="match status" value="1"/>
</dbReference>
<dbReference type="SUPFAM" id="SSF57850">
    <property type="entry name" value="RING/U-box"/>
    <property type="match status" value="1"/>
</dbReference>
<evidence type="ECO:0000259" key="5">
    <source>
        <dbReference type="PROSITE" id="PS50089"/>
    </source>
</evidence>